<dbReference type="PIRSF" id="PIRSF000897">
    <property type="entry name" value="Acid_Ptase_ClsA"/>
    <property type="match status" value="1"/>
</dbReference>
<dbReference type="InterPro" id="IPR000326">
    <property type="entry name" value="PAP2/HPO"/>
</dbReference>
<dbReference type="GO" id="GO:0030288">
    <property type="term" value="C:outer membrane-bounded periplasmic space"/>
    <property type="evidence" value="ECO:0007669"/>
    <property type="project" value="InterPro"/>
</dbReference>
<feature type="signal peptide" evidence="2">
    <location>
        <begin position="1"/>
        <end position="24"/>
    </location>
</feature>
<dbReference type="PRINTS" id="PR00483">
    <property type="entry name" value="BACPHPHTASE"/>
</dbReference>
<keyword evidence="5" id="KW-1185">Reference proteome</keyword>
<dbReference type="Pfam" id="PF01569">
    <property type="entry name" value="PAP2"/>
    <property type="match status" value="1"/>
</dbReference>
<evidence type="ECO:0000256" key="1">
    <source>
        <dbReference type="PIRNR" id="PIRNR000897"/>
    </source>
</evidence>
<evidence type="ECO:0000313" key="5">
    <source>
        <dbReference type="Proteomes" id="UP000309061"/>
    </source>
</evidence>
<dbReference type="SUPFAM" id="SSF48317">
    <property type="entry name" value="Acid phosphatase/Vanadium-dependent haloperoxidase"/>
    <property type="match status" value="1"/>
</dbReference>
<evidence type="ECO:0000313" key="4">
    <source>
        <dbReference type="EMBL" id="QGM45105.1"/>
    </source>
</evidence>
<evidence type="ECO:0000259" key="3">
    <source>
        <dbReference type="SMART" id="SM00014"/>
    </source>
</evidence>
<feature type="domain" description="Phosphatidic acid phosphatase type 2/haloperoxidase" evidence="3">
    <location>
        <begin position="99"/>
        <end position="212"/>
    </location>
</feature>
<proteinExistence type="inferred from homology"/>
<dbReference type="InterPro" id="IPR001011">
    <property type="entry name" value="Acid_Pase_classA_bac"/>
</dbReference>
<dbReference type="EMBL" id="CP046052">
    <property type="protein sequence ID" value="QGM45105.1"/>
    <property type="molecule type" value="Genomic_DNA"/>
</dbReference>
<dbReference type="Gene3D" id="1.20.144.10">
    <property type="entry name" value="Phosphatidic acid phosphatase type 2/haloperoxidase"/>
    <property type="match status" value="1"/>
</dbReference>
<dbReference type="AlphaFoldDB" id="A0A6B8KDL4"/>
<feature type="chain" id="PRO_5025430924" description="Acid phosphatase" evidence="2">
    <location>
        <begin position="25"/>
        <end position="238"/>
    </location>
</feature>
<accession>A0A6B8KDL4</accession>
<dbReference type="OrthoDB" id="9780507at2"/>
<dbReference type="KEGG" id="mhey:H2LOC_005040"/>
<comment type="similarity">
    <text evidence="1">Belongs to the class A bacterial acid phosphatase family.</text>
</comment>
<gene>
    <name evidence="4" type="ORF">H2LOC_005040</name>
</gene>
<organism evidence="4 5">
    <name type="scientific">Methylocystis heyeri</name>
    <dbReference type="NCBI Taxonomy" id="391905"/>
    <lineage>
        <taxon>Bacteria</taxon>
        <taxon>Pseudomonadati</taxon>
        <taxon>Pseudomonadota</taxon>
        <taxon>Alphaproteobacteria</taxon>
        <taxon>Hyphomicrobiales</taxon>
        <taxon>Methylocystaceae</taxon>
        <taxon>Methylocystis</taxon>
    </lineage>
</organism>
<dbReference type="SMART" id="SM00014">
    <property type="entry name" value="acidPPc"/>
    <property type="match status" value="1"/>
</dbReference>
<name>A0A6B8KDL4_9HYPH</name>
<dbReference type="RefSeq" id="WP_136495389.1">
    <property type="nucleotide sequence ID" value="NZ_CP046052.1"/>
</dbReference>
<dbReference type="GO" id="GO:0003993">
    <property type="term" value="F:acid phosphatase activity"/>
    <property type="evidence" value="ECO:0007669"/>
    <property type="project" value="UniProtKB-EC"/>
</dbReference>
<evidence type="ECO:0000256" key="2">
    <source>
        <dbReference type="SAM" id="SignalP"/>
    </source>
</evidence>
<keyword evidence="2" id="KW-0732">Signal</keyword>
<dbReference type="Proteomes" id="UP000309061">
    <property type="component" value="Chromosome"/>
</dbReference>
<keyword evidence="1" id="KW-0378">Hydrolase</keyword>
<sequence>MRAFEVFFSALTSLVLFCGAPAQAREANFVSPDQLGLAAMLPDPPADGADATKAELAELHRLEGARTEAEIASARFDEENENIFAFKSVLGDSFTMENLPLTAALGVRVKNDEGLDTALAKAAFHRVRPYNFDKTLHPVCKTKDKADAYPSGHATSGYLFALTLVDMVPEKREQLLARASDYAHNRLICGVHYASDLEASKLAAYALHAQMSLSAQYRSELAAARAELRQKLGFEPAR</sequence>
<dbReference type="InterPro" id="IPR036938">
    <property type="entry name" value="PAP2/HPO_sf"/>
</dbReference>
<reference evidence="4 5" key="1">
    <citation type="submission" date="2019-11" db="EMBL/GenBank/DDBJ databases">
        <title>The genome sequence of Methylocystis heyeri.</title>
        <authorList>
            <person name="Oshkin I.Y."/>
            <person name="Miroshnikov K."/>
            <person name="Dedysh S.N."/>
        </authorList>
    </citation>
    <scope>NUCLEOTIDE SEQUENCE [LARGE SCALE GENOMIC DNA]</scope>
    <source>
        <strain evidence="4 5">H2</strain>
    </source>
</reference>
<protein>
    <recommendedName>
        <fullName evidence="1">Acid phosphatase</fullName>
        <ecNumber evidence="1">3.1.3.2</ecNumber>
    </recommendedName>
</protein>
<dbReference type="EC" id="3.1.3.2" evidence="1"/>
<comment type="catalytic activity">
    <reaction evidence="1">
        <text>a phosphate monoester + H2O = an alcohol + phosphate</text>
        <dbReference type="Rhea" id="RHEA:15017"/>
        <dbReference type="ChEBI" id="CHEBI:15377"/>
        <dbReference type="ChEBI" id="CHEBI:30879"/>
        <dbReference type="ChEBI" id="CHEBI:43474"/>
        <dbReference type="ChEBI" id="CHEBI:67140"/>
        <dbReference type="EC" id="3.1.3.2"/>
    </reaction>
</comment>